<sequence length="321" mass="32982">MTMPRTTMPLLRRTALAALPLLLGACAHTSIPQVQAVKEKFAKPVAPAVALEAMAPVQEREETLLAVTDGNVLISFNAGTPGQVDSRAPLKGLKPGEQLLAIDYRAALGQLYGLSNAGRLLRIDPATAGMTAVGSGIRLPPGDAFGIDFDPATDQLRVVSDQGGNLRLHPASGAIIDGDPKAAGVQPDTPLAYQAGDLLAGNRPRIVATASVQTRKGSGTATHYAVDAATGYLALIGSPESASPPVSPDTGHLQSIGPLGIDHFDRATLDITASGRAAYLVATRVGSPESRLYEVNLSSGQARLIGAIAAGQIVRGMAIAP</sequence>
<evidence type="ECO:0000313" key="3">
    <source>
        <dbReference type="EMBL" id="RRS05009.1"/>
    </source>
</evidence>
<dbReference type="Pfam" id="PF14339">
    <property type="entry name" value="DUF4394"/>
    <property type="match status" value="1"/>
</dbReference>
<gene>
    <name evidence="3" type="ORF">EIP75_08575</name>
</gene>
<accession>A0A3R8TUG1</accession>
<feature type="signal peptide" evidence="1">
    <location>
        <begin position="1"/>
        <end position="36"/>
    </location>
</feature>
<dbReference type="SUPFAM" id="SSF63825">
    <property type="entry name" value="YWTD domain"/>
    <property type="match status" value="1"/>
</dbReference>
<protein>
    <submittedName>
        <fullName evidence="3">DUF4394 domain-containing protein</fullName>
    </submittedName>
</protein>
<keyword evidence="4" id="KW-1185">Reference proteome</keyword>
<keyword evidence="1" id="KW-0732">Signal</keyword>
<organism evidence="3 4">
    <name type="scientific">Aquabacterium soli</name>
    <dbReference type="NCBI Taxonomy" id="2493092"/>
    <lineage>
        <taxon>Bacteria</taxon>
        <taxon>Pseudomonadati</taxon>
        <taxon>Pseudomonadota</taxon>
        <taxon>Betaproteobacteria</taxon>
        <taxon>Burkholderiales</taxon>
        <taxon>Aquabacterium</taxon>
    </lineage>
</organism>
<dbReference type="EMBL" id="RSED01000005">
    <property type="protein sequence ID" value="RRS05009.1"/>
    <property type="molecule type" value="Genomic_DNA"/>
</dbReference>
<evidence type="ECO:0000313" key="4">
    <source>
        <dbReference type="Proteomes" id="UP000269265"/>
    </source>
</evidence>
<comment type="caution">
    <text evidence="3">The sequence shown here is derived from an EMBL/GenBank/DDBJ whole genome shotgun (WGS) entry which is preliminary data.</text>
</comment>
<dbReference type="PROSITE" id="PS51257">
    <property type="entry name" value="PROKAR_LIPOPROTEIN"/>
    <property type="match status" value="1"/>
</dbReference>
<dbReference type="Proteomes" id="UP000269265">
    <property type="component" value="Unassembled WGS sequence"/>
</dbReference>
<name>A0A3R8TUG1_9BURK</name>
<evidence type="ECO:0000259" key="2">
    <source>
        <dbReference type="Pfam" id="PF14339"/>
    </source>
</evidence>
<reference evidence="3 4" key="1">
    <citation type="submission" date="2018-12" db="EMBL/GenBank/DDBJ databases">
        <title>The whole draft genome of Aquabacterium sp. SJQ9.</title>
        <authorList>
            <person name="Sun L."/>
            <person name="Gao X."/>
            <person name="Chen W."/>
            <person name="Huang K."/>
        </authorList>
    </citation>
    <scope>NUCLEOTIDE SEQUENCE [LARGE SCALE GENOMIC DNA]</scope>
    <source>
        <strain evidence="3 4">SJQ9</strain>
    </source>
</reference>
<evidence type="ECO:0000256" key="1">
    <source>
        <dbReference type="SAM" id="SignalP"/>
    </source>
</evidence>
<feature type="domain" description="DUF4394" evidence="2">
    <location>
        <begin position="73"/>
        <end position="318"/>
    </location>
</feature>
<feature type="chain" id="PRO_5018774676" evidence="1">
    <location>
        <begin position="37"/>
        <end position="321"/>
    </location>
</feature>
<proteinExistence type="predicted"/>
<dbReference type="AlphaFoldDB" id="A0A3R8TUG1"/>
<dbReference type="InterPro" id="IPR025507">
    <property type="entry name" value="DUF4394"/>
</dbReference>